<evidence type="ECO:0000313" key="6">
    <source>
        <dbReference type="Proteomes" id="UP000556084"/>
    </source>
</evidence>
<evidence type="ECO:0000256" key="2">
    <source>
        <dbReference type="SAM" id="MobiDB-lite"/>
    </source>
</evidence>
<dbReference type="InterPro" id="IPR013517">
    <property type="entry name" value="FG-GAP"/>
</dbReference>
<feature type="compositionally biased region" description="Low complexity" evidence="2">
    <location>
        <begin position="64"/>
        <end position="75"/>
    </location>
</feature>
<dbReference type="InterPro" id="IPR028994">
    <property type="entry name" value="Integrin_alpha_N"/>
</dbReference>
<feature type="chain" id="PRO_5038467231" evidence="3">
    <location>
        <begin position="30"/>
        <end position="604"/>
    </location>
</feature>
<dbReference type="SUPFAM" id="SSF50494">
    <property type="entry name" value="Trypsin-like serine proteases"/>
    <property type="match status" value="1"/>
</dbReference>
<keyword evidence="1 3" id="KW-0732">Signal</keyword>
<dbReference type="InterPro" id="IPR018114">
    <property type="entry name" value="TRYPSIN_HIS"/>
</dbReference>
<dbReference type="InterPro" id="IPR001254">
    <property type="entry name" value="Trypsin_dom"/>
</dbReference>
<accession>A0A7W7LTZ4</accession>
<proteinExistence type="predicted"/>
<dbReference type="GO" id="GO:0006508">
    <property type="term" value="P:proteolysis"/>
    <property type="evidence" value="ECO:0007669"/>
    <property type="project" value="InterPro"/>
</dbReference>
<dbReference type="Gene3D" id="2.40.128.340">
    <property type="match status" value="1"/>
</dbReference>
<dbReference type="InterPro" id="IPR043504">
    <property type="entry name" value="Peptidase_S1_PA_chymotrypsin"/>
</dbReference>
<sequence>MSPFRPGWPRTRTLAIALAMAACGTTATATVAVAAPSPSPKSLARAAEDYWTAERMAAAKPVEAGPTAKPAGKPASGLVQSPRSRIAAPAGTPQGVYGDGIPMVGTFFSSAGPAGATYCTASVVQSAGRNLVLTAGHCAKSMADGGQRIFVPQYRKGKDAANQPYGVFPVDKVFVDPRYTKNSTGPDSNLDFAFARVGVNAQGAKVEDRTGGLRLTSTPRWTSTVNVLGYPGSHNPDQRAIGCTVPTTRLPGYRQMQMKCGGYYGGVSGSPWITNYDAKSGTGDVVGNVGGWYGGGDAANDDWVSYSPVYDHEIQDLYQDAVADRTPVRAAAYQQPSDAGRLPGAASTWSHASYTVPGDFTGDGREDLMTVWSDGEVSLYAGDGAGGFSGEKQLAKPKSYWTRARAVTSGDFSGSGLPDVLVRWDTGKVSYYEDVTAAGFAKEYTLASAGSAWKGAVQITAGRFNSAQKANDLIVRWADGKVTLESGVSASGLGTERKLADSGSFWRNSASLTALQPSGQDRSNVVVRWSDGSLGSFALSGSGLSGTRLQAPNASWTQTVMTAGDFSSSGRRDDLVVRWSNGETSLYDGTAQGALGTWTPLVQP</sequence>
<evidence type="ECO:0000256" key="3">
    <source>
        <dbReference type="SAM" id="SignalP"/>
    </source>
</evidence>
<evidence type="ECO:0000313" key="5">
    <source>
        <dbReference type="EMBL" id="MBB4895711.1"/>
    </source>
</evidence>
<comment type="caution">
    <text evidence="5">The sequence shown here is derived from an EMBL/GenBank/DDBJ whole genome shotgun (WGS) entry which is preliminary data.</text>
</comment>
<dbReference type="Pfam" id="PF13517">
    <property type="entry name" value="FG-GAP_3"/>
    <property type="match status" value="1"/>
</dbReference>
<organism evidence="5 6">
    <name type="scientific">Streptomyces olivoverticillatus</name>
    <dbReference type="NCBI Taxonomy" id="66427"/>
    <lineage>
        <taxon>Bacteria</taxon>
        <taxon>Bacillati</taxon>
        <taxon>Actinomycetota</taxon>
        <taxon>Actinomycetes</taxon>
        <taxon>Kitasatosporales</taxon>
        <taxon>Streptomycetaceae</taxon>
        <taxon>Streptomyces</taxon>
    </lineage>
</organism>
<evidence type="ECO:0000259" key="4">
    <source>
        <dbReference type="Pfam" id="PF00089"/>
    </source>
</evidence>
<dbReference type="InterPro" id="IPR009003">
    <property type="entry name" value="Peptidase_S1_PA"/>
</dbReference>
<dbReference type="RefSeq" id="WP_184351460.1">
    <property type="nucleotide sequence ID" value="NZ_JACHJH010000008.1"/>
</dbReference>
<dbReference type="Proteomes" id="UP000556084">
    <property type="component" value="Unassembled WGS sequence"/>
</dbReference>
<evidence type="ECO:0000256" key="1">
    <source>
        <dbReference type="ARBA" id="ARBA00022729"/>
    </source>
</evidence>
<dbReference type="GO" id="GO:0004252">
    <property type="term" value="F:serine-type endopeptidase activity"/>
    <property type="evidence" value="ECO:0007669"/>
    <property type="project" value="InterPro"/>
</dbReference>
<feature type="domain" description="Peptidase S1" evidence="4">
    <location>
        <begin position="112"/>
        <end position="275"/>
    </location>
</feature>
<dbReference type="PANTHER" id="PTHR15462">
    <property type="entry name" value="SERINE PROTEASE"/>
    <property type="match status" value="1"/>
</dbReference>
<dbReference type="Gene3D" id="2.40.10.10">
    <property type="entry name" value="Trypsin-like serine proteases"/>
    <property type="match status" value="2"/>
</dbReference>
<dbReference type="Pfam" id="PF00089">
    <property type="entry name" value="Trypsin"/>
    <property type="match status" value="1"/>
</dbReference>
<feature type="signal peptide" evidence="3">
    <location>
        <begin position="1"/>
        <end position="29"/>
    </location>
</feature>
<gene>
    <name evidence="5" type="ORF">FHS39_004790</name>
</gene>
<keyword evidence="6" id="KW-1185">Reference proteome</keyword>
<dbReference type="AlphaFoldDB" id="A0A7W7LTZ4"/>
<reference evidence="5 6" key="1">
    <citation type="submission" date="2020-08" db="EMBL/GenBank/DDBJ databases">
        <title>Genomic Encyclopedia of Type Strains, Phase III (KMG-III): the genomes of soil and plant-associated and newly described type strains.</title>
        <authorList>
            <person name="Whitman W."/>
        </authorList>
    </citation>
    <scope>NUCLEOTIDE SEQUENCE [LARGE SCALE GENOMIC DNA]</scope>
    <source>
        <strain evidence="5 6">CECT 3266</strain>
    </source>
</reference>
<feature type="region of interest" description="Disordered" evidence="2">
    <location>
        <begin position="61"/>
        <end position="81"/>
    </location>
</feature>
<dbReference type="PROSITE" id="PS51257">
    <property type="entry name" value="PROKAR_LIPOPROTEIN"/>
    <property type="match status" value="1"/>
</dbReference>
<protein>
    <submittedName>
        <fullName evidence="5">V8-like Glu-specific endopeptidase</fullName>
    </submittedName>
</protein>
<dbReference type="PROSITE" id="PS00134">
    <property type="entry name" value="TRYPSIN_HIS"/>
    <property type="match status" value="1"/>
</dbReference>
<name>A0A7W7LTZ4_9ACTN</name>
<dbReference type="SUPFAM" id="SSF69318">
    <property type="entry name" value="Integrin alpha N-terminal domain"/>
    <property type="match status" value="1"/>
</dbReference>
<dbReference type="EMBL" id="JACHJH010000008">
    <property type="protein sequence ID" value="MBB4895711.1"/>
    <property type="molecule type" value="Genomic_DNA"/>
</dbReference>
<dbReference type="InterPro" id="IPR050966">
    <property type="entry name" value="Glutamyl_endopeptidase"/>
</dbReference>